<keyword evidence="1" id="KW-0732">Signal</keyword>
<organism evidence="2 3">
    <name type="scientific">Thiomicrorhabdus marina</name>
    <dbReference type="NCBI Taxonomy" id="2818442"/>
    <lineage>
        <taxon>Bacteria</taxon>
        <taxon>Pseudomonadati</taxon>
        <taxon>Pseudomonadota</taxon>
        <taxon>Gammaproteobacteria</taxon>
        <taxon>Thiotrichales</taxon>
        <taxon>Piscirickettsiaceae</taxon>
        <taxon>Thiomicrorhabdus</taxon>
    </lineage>
</organism>
<evidence type="ECO:0000313" key="3">
    <source>
        <dbReference type="Proteomes" id="UP000664835"/>
    </source>
</evidence>
<keyword evidence="3" id="KW-1185">Reference proteome</keyword>
<name>A0ABS3Q7V4_9GAMM</name>
<accession>A0ABS3Q7V4</accession>
<comment type="caution">
    <text evidence="2">The sequence shown here is derived from an EMBL/GenBank/DDBJ whole genome shotgun (WGS) entry which is preliminary data.</text>
</comment>
<dbReference type="PROSITE" id="PS51257">
    <property type="entry name" value="PROKAR_LIPOPROTEIN"/>
    <property type="match status" value="1"/>
</dbReference>
<evidence type="ECO:0000313" key="2">
    <source>
        <dbReference type="EMBL" id="MBO1928014.1"/>
    </source>
</evidence>
<feature type="chain" id="PRO_5046346930" description="Lipoprotein" evidence="1">
    <location>
        <begin position="27"/>
        <end position="218"/>
    </location>
</feature>
<proteinExistence type="predicted"/>
<dbReference type="RefSeq" id="WP_208150627.1">
    <property type="nucleotide sequence ID" value="NZ_JAGETV010000023.1"/>
</dbReference>
<reference evidence="2 3" key="1">
    <citation type="submission" date="2021-03" db="EMBL/GenBank/DDBJ databases">
        <title>Thiomicrorhabdus sp.nov.,novel sulfur-oxidizing bacteria isolated from coastal sediment.</title>
        <authorList>
            <person name="Liu X."/>
        </authorList>
    </citation>
    <scope>NUCLEOTIDE SEQUENCE [LARGE SCALE GENOMIC DNA]</scope>
    <source>
        <strain evidence="2 3">6S2-11</strain>
    </source>
</reference>
<evidence type="ECO:0000256" key="1">
    <source>
        <dbReference type="SAM" id="SignalP"/>
    </source>
</evidence>
<dbReference type="EMBL" id="JAGETV010000023">
    <property type="protein sequence ID" value="MBO1928014.1"/>
    <property type="molecule type" value="Genomic_DNA"/>
</dbReference>
<gene>
    <name evidence="2" type="ORF">J3998_10550</name>
</gene>
<dbReference type="Proteomes" id="UP000664835">
    <property type="component" value="Unassembled WGS sequence"/>
</dbReference>
<evidence type="ECO:0008006" key="4">
    <source>
        <dbReference type="Google" id="ProtNLM"/>
    </source>
</evidence>
<sequence>MLKKLALGALLTAPLLLIGCSSNPVGMDDEQWKKLSPQAQEELLIKQQQINAERDLIQQDADNRARELRLQAELEEQKRLQRLYKNPMQGNVVRINLLEGSKKGVKNSWKILPESFSIARSETQRVELQFRDQQTGRIEILPAYLHYREEGTGVELHLYRRDSSDQIRFISDGQWDCGSDYSQQIILNKQDKIHLKVYIEELGAKPMYCKLRKRKQYR</sequence>
<protein>
    <recommendedName>
        <fullName evidence="4">Lipoprotein</fullName>
    </recommendedName>
</protein>
<feature type="signal peptide" evidence="1">
    <location>
        <begin position="1"/>
        <end position="26"/>
    </location>
</feature>